<evidence type="ECO:0000313" key="4">
    <source>
        <dbReference type="EMBL" id="CAK9327600.1"/>
    </source>
</evidence>
<dbReference type="Proteomes" id="UP001642487">
    <property type="component" value="Chromosome 8"/>
</dbReference>
<evidence type="ECO:0000256" key="3">
    <source>
        <dbReference type="ARBA" id="ARBA00022801"/>
    </source>
</evidence>
<reference evidence="4 5" key="1">
    <citation type="submission" date="2024-03" db="EMBL/GenBank/DDBJ databases">
        <authorList>
            <person name="Gkanogiannis A."/>
            <person name="Becerra Lopez-Lavalle L."/>
        </authorList>
    </citation>
    <scope>NUCLEOTIDE SEQUENCE [LARGE SCALE GENOMIC DNA]</scope>
</reference>
<keyword evidence="2" id="KW-0645">Protease</keyword>
<dbReference type="PANTHER" id="PTHR43343">
    <property type="entry name" value="PEPTIDASE S12"/>
    <property type="match status" value="1"/>
</dbReference>
<dbReference type="PRINTS" id="PR00834">
    <property type="entry name" value="PROTEASES2C"/>
</dbReference>
<accession>A0ABP0Z491</accession>
<evidence type="ECO:0000313" key="5">
    <source>
        <dbReference type="Proteomes" id="UP001642487"/>
    </source>
</evidence>
<dbReference type="InterPro" id="IPR009003">
    <property type="entry name" value="Peptidase_S1_PA"/>
</dbReference>
<evidence type="ECO:0000256" key="1">
    <source>
        <dbReference type="ARBA" id="ARBA00010541"/>
    </source>
</evidence>
<protein>
    <recommendedName>
        <fullName evidence="6">Protease Do-like 5, chloroplastic</fullName>
    </recommendedName>
</protein>
<keyword evidence="5" id="KW-1185">Reference proteome</keyword>
<dbReference type="PANTHER" id="PTHR43343:SF6">
    <property type="entry name" value="PROTEASE DO-LIKE 5, CHLOROPLASTIC ISOFORM X1"/>
    <property type="match status" value="1"/>
</dbReference>
<gene>
    <name evidence="4" type="ORF">CITCOLO1_LOCUS19986</name>
</gene>
<dbReference type="InterPro" id="IPR051201">
    <property type="entry name" value="Chloro_Bact_Ser_Proteases"/>
</dbReference>
<dbReference type="Pfam" id="PF13365">
    <property type="entry name" value="Trypsin_2"/>
    <property type="match status" value="1"/>
</dbReference>
<dbReference type="Gene3D" id="2.40.10.10">
    <property type="entry name" value="Trypsin-like serine proteases"/>
    <property type="match status" value="2"/>
</dbReference>
<dbReference type="InterPro" id="IPR001940">
    <property type="entry name" value="Peptidase_S1C"/>
</dbReference>
<dbReference type="EMBL" id="OZ021742">
    <property type="protein sequence ID" value="CAK9327600.1"/>
    <property type="molecule type" value="Genomic_DNA"/>
</dbReference>
<dbReference type="SUPFAM" id="SSF50494">
    <property type="entry name" value="Trypsin-like serine proteases"/>
    <property type="match status" value="1"/>
</dbReference>
<sequence length="304" mass="32634">MALGSLGIRLLPVSASPNPSENPLPFTSRRAIVFAPTALMASLLAFPLPTYAALPQLQDDIPREEDRIINLFQETSPSVVYIKDLEIAKNPQNHSEEAMLIEDENAKVKGTGSGFVWDKFGHIVTNYHVVSALATDNSGLQRCKVNLVDVKGNGIYKEAKIVGFDPEYDLAVLKVELEGHELKPIVFGASRNLRVGQSCYAIGNPFGYEKTLTAGVISGLGREIPSPNGRAIRGAIQTDAAISAGNSGGPLVDSYGHVIGVNTATFTRKGTGMSSGVNFAIPIDTVVRTVPYLIVYGTPYSERF</sequence>
<keyword evidence="3" id="KW-0378">Hydrolase</keyword>
<organism evidence="4 5">
    <name type="scientific">Citrullus colocynthis</name>
    <name type="common">colocynth</name>
    <dbReference type="NCBI Taxonomy" id="252529"/>
    <lineage>
        <taxon>Eukaryota</taxon>
        <taxon>Viridiplantae</taxon>
        <taxon>Streptophyta</taxon>
        <taxon>Embryophyta</taxon>
        <taxon>Tracheophyta</taxon>
        <taxon>Spermatophyta</taxon>
        <taxon>Magnoliopsida</taxon>
        <taxon>eudicotyledons</taxon>
        <taxon>Gunneridae</taxon>
        <taxon>Pentapetalae</taxon>
        <taxon>rosids</taxon>
        <taxon>fabids</taxon>
        <taxon>Cucurbitales</taxon>
        <taxon>Cucurbitaceae</taxon>
        <taxon>Benincaseae</taxon>
        <taxon>Citrullus</taxon>
    </lineage>
</organism>
<proteinExistence type="inferred from homology"/>
<evidence type="ECO:0000256" key="2">
    <source>
        <dbReference type="ARBA" id="ARBA00022670"/>
    </source>
</evidence>
<name>A0ABP0Z491_9ROSI</name>
<dbReference type="InterPro" id="IPR043504">
    <property type="entry name" value="Peptidase_S1_PA_chymotrypsin"/>
</dbReference>
<evidence type="ECO:0008006" key="6">
    <source>
        <dbReference type="Google" id="ProtNLM"/>
    </source>
</evidence>
<comment type="similarity">
    <text evidence="1">Belongs to the peptidase S1C family.</text>
</comment>